<feature type="compositionally biased region" description="Polar residues" evidence="1">
    <location>
        <begin position="100"/>
        <end position="110"/>
    </location>
</feature>
<evidence type="ECO:0000256" key="1">
    <source>
        <dbReference type="SAM" id="MobiDB-lite"/>
    </source>
</evidence>
<keyword evidence="3" id="KW-1185">Reference proteome</keyword>
<feature type="compositionally biased region" description="Acidic residues" evidence="1">
    <location>
        <begin position="206"/>
        <end position="224"/>
    </location>
</feature>
<dbReference type="Proteomes" id="UP000298484">
    <property type="component" value="Unassembled WGS sequence"/>
</dbReference>
<feature type="compositionally biased region" description="Basic and acidic residues" evidence="1">
    <location>
        <begin position="177"/>
        <end position="197"/>
    </location>
</feature>
<organism evidence="2 3">
    <name type="scientific">Lentibacillus salicampi</name>
    <dbReference type="NCBI Taxonomy" id="175306"/>
    <lineage>
        <taxon>Bacteria</taxon>
        <taxon>Bacillati</taxon>
        <taxon>Bacillota</taxon>
        <taxon>Bacilli</taxon>
        <taxon>Bacillales</taxon>
        <taxon>Bacillaceae</taxon>
        <taxon>Lentibacillus</taxon>
    </lineage>
</organism>
<comment type="caution">
    <text evidence="2">The sequence shown here is derived from an EMBL/GenBank/DDBJ whole genome shotgun (WGS) entry which is preliminary data.</text>
</comment>
<feature type="compositionally biased region" description="Low complexity" evidence="1">
    <location>
        <begin position="111"/>
        <end position="130"/>
    </location>
</feature>
<evidence type="ECO:0000313" key="2">
    <source>
        <dbReference type="EMBL" id="TFJ91572.1"/>
    </source>
</evidence>
<feature type="compositionally biased region" description="Basic and acidic residues" evidence="1">
    <location>
        <begin position="65"/>
        <end position="81"/>
    </location>
</feature>
<feature type="compositionally biased region" description="Basic and acidic residues" evidence="1">
    <location>
        <begin position="139"/>
        <end position="148"/>
    </location>
</feature>
<accession>A0A4Y9A8J4</accession>
<dbReference type="AlphaFoldDB" id="A0A4Y9A8J4"/>
<reference evidence="2 3" key="1">
    <citation type="submission" date="2019-03" db="EMBL/GenBank/DDBJ databases">
        <title>Genome sequence of Lentibacillus salicampi ATCC BAA-719.</title>
        <authorList>
            <person name="Maclea K.S."/>
            <person name="Simoes Junior M."/>
        </authorList>
    </citation>
    <scope>NUCLEOTIDE SEQUENCE [LARGE SCALE GENOMIC DNA]</scope>
    <source>
        <strain evidence="2 3">ATCC BAA-719</strain>
    </source>
</reference>
<feature type="compositionally biased region" description="Basic and acidic residues" evidence="1">
    <location>
        <begin position="155"/>
        <end position="166"/>
    </location>
</feature>
<dbReference type="RefSeq" id="WP_135111362.1">
    <property type="nucleotide sequence ID" value="NZ_SRHY01000047.1"/>
</dbReference>
<proteinExistence type="predicted"/>
<protein>
    <submittedName>
        <fullName evidence="2">Uncharacterized protein</fullName>
    </submittedName>
</protein>
<evidence type="ECO:0000313" key="3">
    <source>
        <dbReference type="Proteomes" id="UP000298484"/>
    </source>
</evidence>
<feature type="compositionally biased region" description="Basic and acidic residues" evidence="1">
    <location>
        <begin position="88"/>
        <end position="99"/>
    </location>
</feature>
<feature type="region of interest" description="Disordered" evidence="1">
    <location>
        <begin position="65"/>
        <end position="224"/>
    </location>
</feature>
<name>A0A4Y9A8J4_9BACI</name>
<dbReference type="EMBL" id="SRHY01000047">
    <property type="protein sequence ID" value="TFJ91572.1"/>
    <property type="molecule type" value="Genomic_DNA"/>
</dbReference>
<gene>
    <name evidence="2" type="ORF">E4U82_16955</name>
</gene>
<sequence length="224" mass="24798">MGNIMGVIAIILIMSLHEYTPSRFIKTSEETETNYLDKKTARNQPVTNARRSNKEYILPVRFEKDKAENGFKEDAEKKTVDLTDDSTEEKIDIGTEGHHVTNTQESIVNYSSESTSTRTQQTKTRSSTPNDNKKKKSKGDKTSDGETIKKKKQNKDKATKSSKPDDDLAPNGPDSESPGKPDKPDTEPPENPDKPDPGSHGNPGELEQDSIEEPGDPAPPEDDD</sequence>